<gene>
    <name evidence="1" type="ORF">POL25_11430</name>
</gene>
<dbReference type="Gene3D" id="3.80.10.10">
    <property type="entry name" value="Ribonuclease Inhibitor"/>
    <property type="match status" value="1"/>
</dbReference>
<name>A0ABT5DV44_9BACT</name>
<evidence type="ECO:0000313" key="1">
    <source>
        <dbReference type="EMBL" id="MDC0717509.1"/>
    </source>
</evidence>
<reference evidence="1 2" key="1">
    <citation type="submission" date="2022-11" db="EMBL/GenBank/DDBJ databases">
        <title>Minimal conservation of predation-associated metabolite biosynthetic gene clusters underscores biosynthetic potential of Myxococcota including descriptions for ten novel species: Archangium lansinium sp. nov., Myxococcus landrumus sp. nov., Nannocystis bai.</title>
        <authorList>
            <person name="Ahearne A."/>
            <person name="Stevens C."/>
            <person name="Dowd S."/>
        </authorList>
    </citation>
    <scope>NUCLEOTIDE SEQUENCE [LARGE SCALE GENOMIC DNA]</scope>
    <source>
        <strain evidence="1 2">BB15-2</strain>
    </source>
</reference>
<dbReference type="Proteomes" id="UP001221686">
    <property type="component" value="Unassembled WGS sequence"/>
</dbReference>
<accession>A0ABT5DV44</accession>
<proteinExistence type="predicted"/>
<comment type="caution">
    <text evidence="1">The sequence shown here is derived from an EMBL/GenBank/DDBJ whole genome shotgun (WGS) entry which is preliminary data.</text>
</comment>
<dbReference type="SUPFAM" id="SSF52047">
    <property type="entry name" value="RNI-like"/>
    <property type="match status" value="1"/>
</dbReference>
<protein>
    <recommendedName>
        <fullName evidence="3">Leucine Rich repeats (2 copies)</fullName>
    </recommendedName>
</protein>
<keyword evidence="2" id="KW-1185">Reference proteome</keyword>
<dbReference type="InterPro" id="IPR032675">
    <property type="entry name" value="LRR_dom_sf"/>
</dbReference>
<evidence type="ECO:0000313" key="2">
    <source>
        <dbReference type="Proteomes" id="UP001221686"/>
    </source>
</evidence>
<dbReference type="EMBL" id="JAQNDL010000001">
    <property type="protein sequence ID" value="MDC0717509.1"/>
    <property type="molecule type" value="Genomic_DNA"/>
</dbReference>
<evidence type="ECO:0008006" key="3">
    <source>
        <dbReference type="Google" id="ProtNLM"/>
    </source>
</evidence>
<sequence>MPSDRLSRLRAHLACEGSRNIVERQGCFHQILRLFNEWRAGPDRDEAFAEARRELHRWSHLFREAHALAGESLVYDEAARSVRDTLGLVRSLRVRRYDDDDSAPPLSAILRSPHARELSMLHVSGTPISFEELARGPGAAQLGALVLNGAVAGDAPWEALERWPGLATLQFLQIAGASAESCSSERLWALLEHAPVFASLHVQPLDFDRFMDGVDAHPAVAHRLEQLSLRQCQLRDDHLPRLIAATALDRLATLDLRQNSQITCAGLAALRRAAHFRRGTILIDRDCP</sequence>
<organism evidence="1 2">
    <name type="scientific">Nannocystis bainbridge</name>
    <dbReference type="NCBI Taxonomy" id="2995303"/>
    <lineage>
        <taxon>Bacteria</taxon>
        <taxon>Pseudomonadati</taxon>
        <taxon>Myxococcota</taxon>
        <taxon>Polyangia</taxon>
        <taxon>Nannocystales</taxon>
        <taxon>Nannocystaceae</taxon>
        <taxon>Nannocystis</taxon>
    </lineage>
</organism>
<dbReference type="RefSeq" id="WP_272085996.1">
    <property type="nucleotide sequence ID" value="NZ_JAQNDL010000001.1"/>
</dbReference>